<protein>
    <submittedName>
        <fullName evidence="12">Heat shock protein 104</fullName>
    </submittedName>
</protein>
<dbReference type="OrthoDB" id="47330at2759"/>
<dbReference type="PROSITE" id="PS00870">
    <property type="entry name" value="CLPAB_1"/>
    <property type="match status" value="1"/>
</dbReference>
<feature type="region of interest" description="Disordered" evidence="10">
    <location>
        <begin position="880"/>
        <end position="906"/>
    </location>
</feature>
<dbReference type="InterPro" id="IPR050130">
    <property type="entry name" value="ClpA_ClpB"/>
</dbReference>
<dbReference type="VEuPathDB" id="FungiDB:TAPDE_002711"/>
<evidence type="ECO:0000256" key="10">
    <source>
        <dbReference type="SAM" id="MobiDB-lite"/>
    </source>
</evidence>
<dbReference type="Proteomes" id="UP000013776">
    <property type="component" value="Unassembled WGS sequence"/>
</dbReference>
<evidence type="ECO:0000256" key="4">
    <source>
        <dbReference type="ARBA" id="ARBA00022840"/>
    </source>
</evidence>
<dbReference type="InterPro" id="IPR019489">
    <property type="entry name" value="Clp_ATPase_C"/>
</dbReference>
<dbReference type="FunFam" id="3.40.50.300:FF:000025">
    <property type="entry name" value="ATP-dependent Clp protease subunit"/>
    <property type="match status" value="1"/>
</dbReference>
<dbReference type="Pfam" id="PF02861">
    <property type="entry name" value="Clp_N"/>
    <property type="match status" value="1"/>
</dbReference>
<dbReference type="FunFam" id="3.40.50.300:FF:000120">
    <property type="entry name" value="ATP-dependent chaperone ClpB"/>
    <property type="match status" value="1"/>
</dbReference>
<dbReference type="InterPro" id="IPR036628">
    <property type="entry name" value="Clp_N_dom_sf"/>
</dbReference>
<dbReference type="CDD" id="cd19499">
    <property type="entry name" value="RecA-like_ClpB_Hsp104-like"/>
    <property type="match status" value="1"/>
</dbReference>
<reference evidence="12 13" key="1">
    <citation type="journal article" date="2013" name="MBio">
        <title>Genome sequencing of the plant pathogen Taphrina deformans, the causal agent of peach leaf curl.</title>
        <authorList>
            <person name="Cisse O.H."/>
            <person name="Almeida J.M.G.C.F."/>
            <person name="Fonseca A."/>
            <person name="Kumar A.A."/>
            <person name="Salojaervi J."/>
            <person name="Overmyer K."/>
            <person name="Hauser P.M."/>
            <person name="Pagni M."/>
        </authorList>
    </citation>
    <scope>NUCLEOTIDE SEQUENCE [LARGE SCALE GENOMIC DNA]</scope>
    <source>
        <strain evidence="13">PYCC 5710 / ATCC 11124 / CBS 356.35 / IMI 108563 / JCM 9778 / NBRC 8474</strain>
    </source>
</reference>
<comment type="subunit">
    <text evidence="6">Homohexamer, forming a ring with a central pore.</text>
</comment>
<dbReference type="GO" id="GO:0070370">
    <property type="term" value="P:cellular heat acclimation"/>
    <property type="evidence" value="ECO:0007669"/>
    <property type="project" value="TreeGrafter"/>
</dbReference>
<evidence type="ECO:0000256" key="7">
    <source>
        <dbReference type="PROSITE-ProRule" id="PRU01251"/>
    </source>
</evidence>
<dbReference type="CDD" id="cd00009">
    <property type="entry name" value="AAA"/>
    <property type="match status" value="1"/>
</dbReference>
<evidence type="ECO:0000256" key="6">
    <source>
        <dbReference type="ARBA" id="ARBA00066164"/>
    </source>
</evidence>
<sequence>MSNFQFTNKAEKVLHAAHGTATDFGHTQLEPVHLASALLAPGDDGTIPLFTQIITKTGADTTAIERAIAKEIARLPSQDPAPEQVGMSQSALKILQSAQKTMKTQKDTYIAIDHLIVALVESPKIKTILTNAGASEKALLVAIEQSRGSKRVDSKNAEEGFEALSKYSTDLTQKSRDGELDPVIGRDDEIRRVIRILSRRTKSNPCLTGEPGVGKSAIAEGLANRITDGDCPANLKECRLLSLDIAALLAGASHRGEFEERLKAVMKEVEDSEIPIILFIDEIHLLIGAGSAGDSGMDAANILKPMLARGKLHCIGATTLQEYHKYIERDAAFERRFQQVLVKEPSVPDTVSILRGLKERYEVYHGITITDSALVSAATLAGRYLTSRRLPDSAIDLVDEAAAAVKVARDSLPEEVDVLERQISSKRIEIHALEREKDQASKDRLVMSRKELANLEEALAPLRTKFDSEKARGHELQDAKKKLDDLKNKAANYQRSNDYQQAADITYYAIPELEKHIKQLEDAKTRTDAMDTSEDKIIVDIVGEQEIADIVSRWTGINVSKLKMSEKEKLIKMEKQLAAHVVGQPEAVKAVSNAVRLSRAGLSDPNQPIASFLFCGPSGTGKTLLTKQLASFLFDDSKAIVRIDCSEYSESHSKSRLIGAPPGYVGYDSGGQLTEAIRRRPFSIVLFDEIEKAAPEVLTVLLQVLDEGRLTSGQGQLVDFKNTIIIATSNLGAQYLLDETAASSKGKISKLTRDAVMGSIRSFFKPEFLNRLSNIIIFNKLTPENIRAIVDQRILEVQQRLNKNGKNVFLQLSSEAKDYLGAAGYSPIYGARPLNRLIQKEILEKLAVMILRDQVREGETAHISVEDGRITIAANHLGEDGLIEDEDSDEDLEMSDAEELTTEDLE</sequence>
<dbReference type="InterPro" id="IPR003959">
    <property type="entry name" value="ATPase_AAA_core"/>
</dbReference>
<comment type="caution">
    <text evidence="12">The sequence shown here is derived from an EMBL/GenBank/DDBJ whole genome shotgun (WGS) entry which is preliminary data.</text>
</comment>
<dbReference type="InterPro" id="IPR027417">
    <property type="entry name" value="P-loop_NTPase"/>
</dbReference>
<evidence type="ECO:0000256" key="2">
    <source>
        <dbReference type="ARBA" id="ARBA00022737"/>
    </source>
</evidence>
<dbReference type="GO" id="GO:0005829">
    <property type="term" value="C:cytosol"/>
    <property type="evidence" value="ECO:0007669"/>
    <property type="project" value="TreeGrafter"/>
</dbReference>
<dbReference type="Gene3D" id="3.40.50.300">
    <property type="entry name" value="P-loop containing nucleotide triphosphate hydrolases"/>
    <property type="match status" value="3"/>
</dbReference>
<evidence type="ECO:0000256" key="1">
    <source>
        <dbReference type="ARBA" id="ARBA00008675"/>
    </source>
</evidence>
<feature type="coiled-coil region" evidence="9">
    <location>
        <begin position="416"/>
        <end position="443"/>
    </location>
</feature>
<dbReference type="InterPro" id="IPR028299">
    <property type="entry name" value="ClpA/B_CS2"/>
</dbReference>
<dbReference type="SMART" id="SM00382">
    <property type="entry name" value="AAA"/>
    <property type="match status" value="2"/>
</dbReference>
<dbReference type="STRING" id="1097556.R4XGY7"/>
<dbReference type="SUPFAM" id="SSF81923">
    <property type="entry name" value="Double Clp-N motif"/>
    <property type="match status" value="1"/>
</dbReference>
<dbReference type="AlphaFoldDB" id="R4XGY7"/>
<feature type="domain" description="Clp R" evidence="11">
    <location>
        <begin position="1"/>
        <end position="149"/>
    </location>
</feature>
<dbReference type="GO" id="GO:0043335">
    <property type="term" value="P:protein unfolding"/>
    <property type="evidence" value="ECO:0007669"/>
    <property type="project" value="TreeGrafter"/>
</dbReference>
<dbReference type="InterPro" id="IPR003593">
    <property type="entry name" value="AAA+_ATPase"/>
</dbReference>
<dbReference type="PANTHER" id="PTHR11638:SF18">
    <property type="entry name" value="HEAT SHOCK PROTEIN 104"/>
    <property type="match status" value="1"/>
</dbReference>
<keyword evidence="3 8" id="KW-0547">Nucleotide-binding</keyword>
<dbReference type="InterPro" id="IPR018368">
    <property type="entry name" value="ClpA/B_CS1"/>
</dbReference>
<dbReference type="Gene3D" id="1.10.1780.10">
    <property type="entry name" value="Clp, N-terminal domain"/>
    <property type="match status" value="1"/>
</dbReference>
<keyword evidence="4 8" id="KW-0067">ATP-binding</keyword>
<dbReference type="Gene3D" id="1.10.8.60">
    <property type="match status" value="1"/>
</dbReference>
<evidence type="ECO:0000256" key="8">
    <source>
        <dbReference type="RuleBase" id="RU004432"/>
    </source>
</evidence>
<evidence type="ECO:0000259" key="11">
    <source>
        <dbReference type="PROSITE" id="PS51903"/>
    </source>
</evidence>
<dbReference type="FunFam" id="3.40.50.300:FF:000010">
    <property type="entry name" value="Chaperone clpB 1, putative"/>
    <property type="match status" value="1"/>
</dbReference>
<dbReference type="Pfam" id="PF07724">
    <property type="entry name" value="AAA_2"/>
    <property type="match status" value="1"/>
</dbReference>
<proteinExistence type="inferred from homology"/>
<feature type="coiled-coil region" evidence="9">
    <location>
        <begin position="476"/>
        <end position="503"/>
    </location>
</feature>
<organism evidence="12 13">
    <name type="scientific">Taphrina deformans (strain PYCC 5710 / ATCC 11124 / CBS 356.35 / IMI 108563 / JCM 9778 / NBRC 8474)</name>
    <name type="common">Peach leaf curl fungus</name>
    <name type="synonym">Lalaria deformans</name>
    <dbReference type="NCBI Taxonomy" id="1097556"/>
    <lineage>
        <taxon>Eukaryota</taxon>
        <taxon>Fungi</taxon>
        <taxon>Dikarya</taxon>
        <taxon>Ascomycota</taxon>
        <taxon>Taphrinomycotina</taxon>
        <taxon>Taphrinomycetes</taxon>
        <taxon>Taphrinales</taxon>
        <taxon>Taphrinaceae</taxon>
        <taxon>Taphrina</taxon>
    </lineage>
</organism>
<dbReference type="GO" id="GO:0016887">
    <property type="term" value="F:ATP hydrolysis activity"/>
    <property type="evidence" value="ECO:0007669"/>
    <property type="project" value="InterPro"/>
</dbReference>
<evidence type="ECO:0000313" key="12">
    <source>
        <dbReference type="EMBL" id="CCG82621.1"/>
    </source>
</evidence>
<keyword evidence="12" id="KW-0346">Stress response</keyword>
<dbReference type="EMBL" id="CAHR02000094">
    <property type="protein sequence ID" value="CCG82621.1"/>
    <property type="molecule type" value="Genomic_DNA"/>
</dbReference>
<dbReference type="PANTHER" id="PTHR11638">
    <property type="entry name" value="ATP-DEPENDENT CLP PROTEASE"/>
    <property type="match status" value="1"/>
</dbReference>
<comment type="similarity">
    <text evidence="1 8">Belongs to the ClpA/ClpB family.</text>
</comment>
<keyword evidence="5 8" id="KW-0143">Chaperone</keyword>
<dbReference type="Pfam" id="PF00004">
    <property type="entry name" value="AAA"/>
    <property type="match status" value="1"/>
</dbReference>
<dbReference type="GO" id="GO:0051087">
    <property type="term" value="F:protein-folding chaperone binding"/>
    <property type="evidence" value="ECO:0007669"/>
    <property type="project" value="TreeGrafter"/>
</dbReference>
<evidence type="ECO:0000313" key="13">
    <source>
        <dbReference type="Proteomes" id="UP000013776"/>
    </source>
</evidence>
<dbReference type="SMART" id="SM01086">
    <property type="entry name" value="ClpB_D2-small"/>
    <property type="match status" value="1"/>
</dbReference>
<dbReference type="PRINTS" id="PR00300">
    <property type="entry name" value="CLPPROTEASEA"/>
</dbReference>
<name>R4XGY7_TAPDE</name>
<dbReference type="eggNOG" id="KOG1051">
    <property type="taxonomic scope" value="Eukaryota"/>
</dbReference>
<dbReference type="GO" id="GO:0042026">
    <property type="term" value="P:protein refolding"/>
    <property type="evidence" value="ECO:0007669"/>
    <property type="project" value="TreeGrafter"/>
</dbReference>
<keyword evidence="9" id="KW-0175">Coiled coil</keyword>
<dbReference type="PROSITE" id="PS00871">
    <property type="entry name" value="CLPAB_2"/>
    <property type="match status" value="1"/>
</dbReference>
<dbReference type="InterPro" id="IPR041546">
    <property type="entry name" value="ClpA/ClpB_AAA_lid"/>
</dbReference>
<dbReference type="Pfam" id="PF10431">
    <property type="entry name" value="ClpB_D2-small"/>
    <property type="match status" value="1"/>
</dbReference>
<accession>R4XGY7</accession>
<evidence type="ECO:0000256" key="9">
    <source>
        <dbReference type="SAM" id="Coils"/>
    </source>
</evidence>
<dbReference type="GO" id="GO:0051082">
    <property type="term" value="F:unfolded protein binding"/>
    <property type="evidence" value="ECO:0007669"/>
    <property type="project" value="TreeGrafter"/>
</dbReference>
<evidence type="ECO:0000256" key="5">
    <source>
        <dbReference type="ARBA" id="ARBA00023186"/>
    </source>
</evidence>
<keyword evidence="2 7" id="KW-0677">Repeat</keyword>
<evidence type="ECO:0000256" key="3">
    <source>
        <dbReference type="ARBA" id="ARBA00022741"/>
    </source>
</evidence>
<dbReference type="InterPro" id="IPR004176">
    <property type="entry name" value="Clp_R_N"/>
</dbReference>
<dbReference type="Pfam" id="PF17871">
    <property type="entry name" value="AAA_lid_9"/>
    <property type="match status" value="1"/>
</dbReference>
<keyword evidence="13" id="KW-1185">Reference proteome</keyword>
<dbReference type="GO" id="GO:0005524">
    <property type="term" value="F:ATP binding"/>
    <property type="evidence" value="ECO:0007669"/>
    <property type="project" value="UniProtKB-KW"/>
</dbReference>
<dbReference type="InterPro" id="IPR001270">
    <property type="entry name" value="ClpA/B"/>
</dbReference>
<feature type="compositionally biased region" description="Acidic residues" evidence="10">
    <location>
        <begin position="881"/>
        <end position="906"/>
    </location>
</feature>
<dbReference type="PROSITE" id="PS51903">
    <property type="entry name" value="CLP_R"/>
    <property type="match status" value="1"/>
</dbReference>
<gene>
    <name evidence="12" type="ORF">TAPDE_002711</name>
</gene>
<dbReference type="SUPFAM" id="SSF52540">
    <property type="entry name" value="P-loop containing nucleoside triphosphate hydrolases"/>
    <property type="match status" value="2"/>
</dbReference>